<dbReference type="KEGG" id="bwe:BcerKBAB4_3595"/>
<dbReference type="HOGENOM" id="CLU_188163_1_0_9"/>
<dbReference type="AlphaFoldDB" id="A9VS66"/>
<name>A9VS66_BACMK</name>
<proteinExistence type="predicted"/>
<reference evidence="1 2" key="1">
    <citation type="journal article" date="2008" name="Chem. Biol. Interact.">
        <title>Extending the Bacillus cereus group genomics to putative food-borne pathogens of different toxicity.</title>
        <authorList>
            <person name="Lapidus A."/>
            <person name="Goltsman E."/>
            <person name="Auger S."/>
            <person name="Galleron N."/>
            <person name="Segurens B."/>
            <person name="Dossat C."/>
            <person name="Land M.L."/>
            <person name="Broussolle V."/>
            <person name="Brillard J."/>
            <person name="Guinebretiere M.H."/>
            <person name="Sanchis V."/>
            <person name="Nguen-The C."/>
            <person name="Lereclus D."/>
            <person name="Richardson P."/>
            <person name="Wincker P."/>
            <person name="Weissenbach J."/>
            <person name="Ehrlich S.D."/>
            <person name="Sorokin A."/>
        </authorList>
    </citation>
    <scope>NUCLEOTIDE SEQUENCE [LARGE SCALE GENOMIC DNA]</scope>
    <source>
        <strain evidence="1 2">KBAB4</strain>
    </source>
</reference>
<sequence>MQLTKLEKISVVTSILVAIGEDVFAKHVDMQRLEEEFGELVSNSTEKDCGKATLSVLNKMIDSLLEGNQLVENNETIQNQTTEA</sequence>
<gene>
    <name evidence="1" type="ordered locus">BcerKBAB4_3595</name>
</gene>
<protein>
    <submittedName>
        <fullName evidence="1">Phage protein</fullName>
    </submittedName>
</protein>
<dbReference type="RefSeq" id="WP_012261560.1">
    <property type="nucleotide sequence ID" value="NC_010184.1"/>
</dbReference>
<dbReference type="EMBL" id="CP000903">
    <property type="protein sequence ID" value="ABY44766.1"/>
    <property type="molecule type" value="Genomic_DNA"/>
</dbReference>
<accession>A9VS66</accession>
<evidence type="ECO:0000313" key="1">
    <source>
        <dbReference type="EMBL" id="ABY44766.1"/>
    </source>
</evidence>
<evidence type="ECO:0000313" key="2">
    <source>
        <dbReference type="Proteomes" id="UP000002154"/>
    </source>
</evidence>
<organism evidence="1 2">
    <name type="scientific">Bacillus mycoides (strain KBAB4)</name>
    <name type="common">Bacillus weihenstephanensis</name>
    <dbReference type="NCBI Taxonomy" id="315730"/>
    <lineage>
        <taxon>Bacteria</taxon>
        <taxon>Bacillati</taxon>
        <taxon>Bacillota</taxon>
        <taxon>Bacilli</taxon>
        <taxon>Bacillales</taxon>
        <taxon>Bacillaceae</taxon>
        <taxon>Bacillus</taxon>
        <taxon>Bacillus cereus group</taxon>
    </lineage>
</organism>
<dbReference type="Proteomes" id="UP000002154">
    <property type="component" value="Chromosome"/>
</dbReference>